<dbReference type="EMBL" id="JAEAOA010001512">
    <property type="protein sequence ID" value="KAK3595726.1"/>
    <property type="molecule type" value="Genomic_DNA"/>
</dbReference>
<keyword evidence="2" id="KW-1185">Reference proteome</keyword>
<reference evidence="1" key="2">
    <citation type="journal article" date="2021" name="Genome Biol. Evol.">
        <title>Developing a high-quality reference genome for a parasitic bivalve with doubly uniparental inheritance (Bivalvia: Unionida).</title>
        <authorList>
            <person name="Smith C.H."/>
        </authorList>
    </citation>
    <scope>NUCLEOTIDE SEQUENCE</scope>
    <source>
        <strain evidence="1">CHS0354</strain>
        <tissue evidence="1">Mantle</tissue>
    </source>
</reference>
<dbReference type="AlphaFoldDB" id="A0AAE0VZC0"/>
<organism evidence="1 2">
    <name type="scientific">Potamilus streckersoni</name>
    <dbReference type="NCBI Taxonomy" id="2493646"/>
    <lineage>
        <taxon>Eukaryota</taxon>
        <taxon>Metazoa</taxon>
        <taxon>Spiralia</taxon>
        <taxon>Lophotrochozoa</taxon>
        <taxon>Mollusca</taxon>
        <taxon>Bivalvia</taxon>
        <taxon>Autobranchia</taxon>
        <taxon>Heteroconchia</taxon>
        <taxon>Palaeoheterodonta</taxon>
        <taxon>Unionida</taxon>
        <taxon>Unionoidea</taxon>
        <taxon>Unionidae</taxon>
        <taxon>Ambleminae</taxon>
        <taxon>Lampsilini</taxon>
        <taxon>Potamilus</taxon>
    </lineage>
</organism>
<gene>
    <name evidence="1" type="ORF">CHS0354_025349</name>
</gene>
<reference evidence="1" key="1">
    <citation type="journal article" date="2021" name="Genome Biol. Evol.">
        <title>A High-Quality Reference Genome for a Parasitic Bivalve with Doubly Uniparental Inheritance (Bivalvia: Unionida).</title>
        <authorList>
            <person name="Smith C.H."/>
        </authorList>
    </citation>
    <scope>NUCLEOTIDE SEQUENCE</scope>
    <source>
        <strain evidence="1">CHS0354</strain>
    </source>
</reference>
<protein>
    <submittedName>
        <fullName evidence="1">Uncharacterized protein</fullName>
    </submittedName>
</protein>
<comment type="caution">
    <text evidence="1">The sequence shown here is derived from an EMBL/GenBank/DDBJ whole genome shotgun (WGS) entry which is preliminary data.</text>
</comment>
<evidence type="ECO:0000313" key="2">
    <source>
        <dbReference type="Proteomes" id="UP001195483"/>
    </source>
</evidence>
<sequence length="96" mass="10928">MADNENERTVLMKEISLADDSEDPCSQERDLESMDNSEMRFDEGLRSVIAIVDMIEGRIKVELQRSKMLQELSSHWSKAFADVSLLGDGGYKLILF</sequence>
<proteinExistence type="predicted"/>
<accession>A0AAE0VZC0</accession>
<dbReference type="Proteomes" id="UP001195483">
    <property type="component" value="Unassembled WGS sequence"/>
</dbReference>
<reference evidence="1" key="3">
    <citation type="submission" date="2023-05" db="EMBL/GenBank/DDBJ databases">
        <authorList>
            <person name="Smith C.H."/>
        </authorList>
    </citation>
    <scope>NUCLEOTIDE SEQUENCE</scope>
    <source>
        <strain evidence="1">CHS0354</strain>
        <tissue evidence="1">Mantle</tissue>
    </source>
</reference>
<name>A0AAE0VZC0_9BIVA</name>
<evidence type="ECO:0000313" key="1">
    <source>
        <dbReference type="EMBL" id="KAK3595726.1"/>
    </source>
</evidence>